<proteinExistence type="predicted"/>
<dbReference type="EMBL" id="CP089291">
    <property type="protein sequence ID" value="UOF92305.1"/>
    <property type="molecule type" value="Genomic_DNA"/>
</dbReference>
<keyword evidence="1" id="KW-1133">Transmembrane helix</keyword>
<feature type="transmembrane region" description="Helical" evidence="1">
    <location>
        <begin position="72"/>
        <end position="89"/>
    </location>
</feature>
<evidence type="ECO:0000313" key="2">
    <source>
        <dbReference type="EMBL" id="UOF92305.1"/>
    </source>
</evidence>
<accession>A0ABY4CP77</accession>
<dbReference type="Proteomes" id="UP000830167">
    <property type="component" value="Chromosome"/>
</dbReference>
<name>A0ABY4CP77_9BACL</name>
<gene>
    <name evidence="2" type="ORF">LSG31_09140</name>
</gene>
<keyword evidence="3" id="KW-1185">Reference proteome</keyword>
<evidence type="ECO:0000313" key="3">
    <source>
        <dbReference type="Proteomes" id="UP000830167"/>
    </source>
</evidence>
<feature type="transmembrane region" description="Helical" evidence="1">
    <location>
        <begin position="48"/>
        <end position="66"/>
    </location>
</feature>
<keyword evidence="1" id="KW-0472">Membrane</keyword>
<evidence type="ECO:0000256" key="1">
    <source>
        <dbReference type="SAM" id="Phobius"/>
    </source>
</evidence>
<sequence>MALSFSFAMLVELTTGSKTVGAIITLVTIGIASIWITQRMEMLDMVEVILSVVMGVAMGIMFIGMLSDLTILVIQIGLLATEFLFLVICNKSSLLRG</sequence>
<dbReference type="RefSeq" id="WP_347438983.1">
    <property type="nucleotide sequence ID" value="NZ_CP089291.1"/>
</dbReference>
<organism evidence="2 3">
    <name type="scientific">Fodinisporobacter ferrooxydans</name>
    <dbReference type="NCBI Taxonomy" id="2901836"/>
    <lineage>
        <taxon>Bacteria</taxon>
        <taxon>Bacillati</taxon>
        <taxon>Bacillota</taxon>
        <taxon>Bacilli</taxon>
        <taxon>Bacillales</taxon>
        <taxon>Alicyclobacillaceae</taxon>
        <taxon>Fodinisporobacter</taxon>
    </lineage>
</organism>
<feature type="transmembrane region" description="Helical" evidence="1">
    <location>
        <begin position="20"/>
        <end position="36"/>
    </location>
</feature>
<protein>
    <submittedName>
        <fullName evidence="2">Uncharacterized protein</fullName>
    </submittedName>
</protein>
<reference evidence="2" key="1">
    <citation type="submission" date="2021-12" db="EMBL/GenBank/DDBJ databases">
        <title>Alicyclobacillaceae gen. nov., sp. nov., isolated from chalcocite enrichment system.</title>
        <authorList>
            <person name="Jiang Z."/>
        </authorList>
    </citation>
    <scope>NUCLEOTIDE SEQUENCE</scope>
    <source>
        <strain evidence="2">MYW30-H2</strain>
    </source>
</reference>
<keyword evidence="1" id="KW-0812">Transmembrane</keyword>